<dbReference type="PANTHER" id="PTHR45710">
    <property type="entry name" value="C-TYPE LECTIN DOMAIN-CONTAINING PROTEIN 180"/>
    <property type="match status" value="1"/>
</dbReference>
<name>A0A6I8NTZ3_ORNAN</name>
<dbReference type="InterPro" id="IPR001304">
    <property type="entry name" value="C-type_lectin-like"/>
</dbReference>
<dbReference type="PROSITE" id="PS50041">
    <property type="entry name" value="C_TYPE_LECTIN_2"/>
    <property type="match status" value="1"/>
</dbReference>
<feature type="transmembrane region" description="Helical" evidence="2">
    <location>
        <begin position="20"/>
        <end position="46"/>
    </location>
</feature>
<dbReference type="Proteomes" id="UP000002279">
    <property type="component" value="Chromosome 2"/>
</dbReference>
<organism evidence="4 5">
    <name type="scientific">Ornithorhynchus anatinus</name>
    <name type="common">Duckbill platypus</name>
    <dbReference type="NCBI Taxonomy" id="9258"/>
    <lineage>
        <taxon>Eukaryota</taxon>
        <taxon>Metazoa</taxon>
        <taxon>Chordata</taxon>
        <taxon>Craniata</taxon>
        <taxon>Vertebrata</taxon>
        <taxon>Euteleostomi</taxon>
        <taxon>Mammalia</taxon>
        <taxon>Monotremata</taxon>
        <taxon>Ornithorhynchidae</taxon>
        <taxon>Ornithorhynchus</taxon>
    </lineage>
</organism>
<dbReference type="Ensembl" id="ENSOANT00000066549.1">
    <property type="protein sequence ID" value="ENSOANP00000044013.1"/>
    <property type="gene ID" value="ENSOANG00000048159.1"/>
</dbReference>
<dbReference type="InterPro" id="IPR016186">
    <property type="entry name" value="C-type_lectin-like/link_sf"/>
</dbReference>
<dbReference type="Bgee" id="ENSOANG00000048159">
    <property type="expression patterns" value="Expressed in endometrium and 4 other cell types or tissues"/>
</dbReference>
<protein>
    <recommendedName>
        <fullName evidence="3">C-type lectin domain-containing protein</fullName>
    </recommendedName>
</protein>
<dbReference type="PANTHER" id="PTHR45710:SF15">
    <property type="entry name" value="C-TYPE LECTIN DOMAIN FAMILY 2 MEMBER B"/>
    <property type="match status" value="1"/>
</dbReference>
<reference evidence="4" key="2">
    <citation type="submission" date="2025-08" db="UniProtKB">
        <authorList>
            <consortium name="Ensembl"/>
        </authorList>
    </citation>
    <scope>IDENTIFICATION</scope>
    <source>
        <strain evidence="4">Glennie</strain>
    </source>
</reference>
<feature type="domain" description="C-type lectin" evidence="3">
    <location>
        <begin position="254"/>
        <end position="348"/>
    </location>
</feature>
<evidence type="ECO:0000313" key="5">
    <source>
        <dbReference type="Proteomes" id="UP000002279"/>
    </source>
</evidence>
<reference evidence="4 5" key="1">
    <citation type="journal article" date="2008" name="Nature">
        <title>Genome analysis of the platypus reveals unique signatures of evolution.</title>
        <authorList>
            <person name="Warren W.C."/>
            <person name="Hillier L.W."/>
            <person name="Marshall Graves J.A."/>
            <person name="Birney E."/>
            <person name="Ponting C.P."/>
            <person name="Grutzner F."/>
            <person name="Belov K."/>
            <person name="Miller W."/>
            <person name="Clarke L."/>
            <person name="Chinwalla A.T."/>
            <person name="Yang S.P."/>
            <person name="Heger A."/>
            <person name="Locke D.P."/>
            <person name="Miethke P."/>
            <person name="Waters P.D."/>
            <person name="Veyrunes F."/>
            <person name="Fulton L."/>
            <person name="Fulton B."/>
            <person name="Graves T."/>
            <person name="Wallis J."/>
            <person name="Puente X.S."/>
            <person name="Lopez-Otin C."/>
            <person name="Ordonez G.R."/>
            <person name="Eichler E.E."/>
            <person name="Chen L."/>
            <person name="Cheng Z."/>
            <person name="Deakin J.E."/>
            <person name="Alsop A."/>
            <person name="Thompson K."/>
            <person name="Kirby P."/>
            <person name="Papenfuss A.T."/>
            <person name="Wakefield M.J."/>
            <person name="Olender T."/>
            <person name="Lancet D."/>
            <person name="Huttley G.A."/>
            <person name="Smit A.F."/>
            <person name="Pask A."/>
            <person name="Temple-Smith P."/>
            <person name="Batzer M.A."/>
            <person name="Walker J.A."/>
            <person name="Konkel M.K."/>
            <person name="Harris R.S."/>
            <person name="Whittington C.M."/>
            <person name="Wong E.S."/>
            <person name="Gemmell N.J."/>
            <person name="Buschiazzo E."/>
            <person name="Vargas Jentzsch I.M."/>
            <person name="Merkel A."/>
            <person name="Schmitz J."/>
            <person name="Zemann A."/>
            <person name="Churakov G."/>
            <person name="Kriegs J.O."/>
            <person name="Brosius J."/>
            <person name="Murchison E.P."/>
            <person name="Sachidanandam R."/>
            <person name="Smith C."/>
            <person name="Hannon G.J."/>
            <person name="Tsend-Ayush E."/>
            <person name="McMillan D."/>
            <person name="Attenborough R."/>
            <person name="Rens W."/>
            <person name="Ferguson-Smith M."/>
            <person name="Lefevre C.M."/>
            <person name="Sharp J.A."/>
            <person name="Nicholas K.R."/>
            <person name="Ray D.A."/>
            <person name="Kube M."/>
            <person name="Reinhardt R."/>
            <person name="Pringle T.H."/>
            <person name="Taylor J."/>
            <person name="Jones R.C."/>
            <person name="Nixon B."/>
            <person name="Dacheux J.L."/>
            <person name="Niwa H."/>
            <person name="Sekita Y."/>
            <person name="Huang X."/>
            <person name="Stark A."/>
            <person name="Kheradpour P."/>
            <person name="Kellis M."/>
            <person name="Flicek P."/>
            <person name="Chen Y."/>
            <person name="Webber C."/>
            <person name="Hardison R."/>
            <person name="Nelson J."/>
            <person name="Hallsworth-Pepin K."/>
            <person name="Delehaunty K."/>
            <person name="Markovic C."/>
            <person name="Minx P."/>
            <person name="Feng Y."/>
            <person name="Kremitzki C."/>
            <person name="Mitreva M."/>
            <person name="Glasscock J."/>
            <person name="Wylie T."/>
            <person name="Wohldmann P."/>
            <person name="Thiru P."/>
            <person name="Nhan M.N."/>
            <person name="Pohl C.S."/>
            <person name="Smith S.M."/>
            <person name="Hou S."/>
            <person name="Nefedov M."/>
            <person name="de Jong P.J."/>
            <person name="Renfree M.B."/>
            <person name="Mardis E.R."/>
            <person name="Wilson R.K."/>
        </authorList>
    </citation>
    <scope>NUCLEOTIDE SEQUENCE [LARGE SCALE GENOMIC DNA]</scope>
    <source>
        <strain evidence="4 5">Glennie</strain>
    </source>
</reference>
<dbReference type="OMA" id="QWRWIND"/>
<reference evidence="4" key="3">
    <citation type="submission" date="2025-09" db="UniProtKB">
        <authorList>
            <consortium name="Ensembl"/>
        </authorList>
    </citation>
    <scope>IDENTIFICATION</scope>
    <source>
        <strain evidence="4">Glennie</strain>
    </source>
</reference>
<dbReference type="InterPro" id="IPR050828">
    <property type="entry name" value="C-type_lectin/matrix_domain"/>
</dbReference>
<evidence type="ECO:0000256" key="2">
    <source>
        <dbReference type="SAM" id="Phobius"/>
    </source>
</evidence>
<sequence length="373" mass="40883">MGCFCLPLLSRSPGTMNLHLVAYISVTLIIKLMMSSLLVSHCAIYAELKNPAPPSQSSQISSDQGILYQELNIDYGGRSHTKPGRRFSAWAWILAGIVGVLLVTVTVTLLVKFLPNSQAQRAATNPNSTNMTTVSPWTPQTTQISWTSQPPRAPLTSLCTPGVLPNSQTQRAATNPNSTNLTTLNFRTLQTTQPSWTTQTPDSSPGATSLNCSSEGWEAFGGSCYLICETSQNCGGKQPKCKECSDCDREKHGTWNCSQRECSCNGADLVTIDSRQELEFLQSRLRPSGCYYYIGLNKIQDQWQWINGEPLIESRVPLKNINNTETRDYHCATIGHGNVSTAPCSDNRTHNWICEKGAGGRSRPTSRTQARGA</sequence>
<dbReference type="InParanoid" id="A0A6I8NTZ3"/>
<dbReference type="InterPro" id="IPR016187">
    <property type="entry name" value="CTDL_fold"/>
</dbReference>
<keyword evidence="2" id="KW-1133">Transmembrane helix</keyword>
<dbReference type="Gene3D" id="3.10.100.10">
    <property type="entry name" value="Mannose-Binding Protein A, subunit A"/>
    <property type="match status" value="1"/>
</dbReference>
<evidence type="ECO:0000313" key="4">
    <source>
        <dbReference type="Ensembl" id="ENSOANP00000044013.1"/>
    </source>
</evidence>
<dbReference type="AlphaFoldDB" id="A0A6I8NTZ3"/>
<comment type="subcellular location">
    <subcellularLocation>
        <location evidence="1">Cell membrane</location>
        <topology evidence="1">Single-pass type II membrane protein</topology>
    </subcellularLocation>
</comment>
<keyword evidence="2" id="KW-0812">Transmembrane</keyword>
<keyword evidence="2" id="KW-0472">Membrane</keyword>
<evidence type="ECO:0000259" key="3">
    <source>
        <dbReference type="PROSITE" id="PS50041"/>
    </source>
</evidence>
<dbReference type="SUPFAM" id="SSF56436">
    <property type="entry name" value="C-type lectin-like"/>
    <property type="match status" value="1"/>
</dbReference>
<feature type="transmembrane region" description="Helical" evidence="2">
    <location>
        <begin position="89"/>
        <end position="111"/>
    </location>
</feature>
<keyword evidence="5" id="KW-1185">Reference proteome</keyword>
<accession>A0A6I8NTZ3</accession>
<proteinExistence type="predicted"/>
<dbReference type="GeneTree" id="ENSGT00940000155319"/>
<dbReference type="Pfam" id="PF00059">
    <property type="entry name" value="Lectin_C"/>
    <property type="match status" value="1"/>
</dbReference>
<dbReference type="SMART" id="SM00034">
    <property type="entry name" value="CLECT"/>
    <property type="match status" value="1"/>
</dbReference>
<evidence type="ECO:0000256" key="1">
    <source>
        <dbReference type="ARBA" id="ARBA00004401"/>
    </source>
</evidence>
<dbReference type="GO" id="GO:0005886">
    <property type="term" value="C:plasma membrane"/>
    <property type="evidence" value="ECO:0007669"/>
    <property type="project" value="UniProtKB-SubCell"/>
</dbReference>